<keyword evidence="3" id="KW-1185">Reference proteome</keyword>
<dbReference type="Proteomes" id="UP000807769">
    <property type="component" value="Unassembled WGS sequence"/>
</dbReference>
<dbReference type="EMBL" id="JABBWG010000131">
    <property type="protein sequence ID" value="KAG1799963.1"/>
    <property type="molecule type" value="Genomic_DNA"/>
</dbReference>
<feature type="non-terminal residue" evidence="2">
    <location>
        <position position="93"/>
    </location>
</feature>
<evidence type="ECO:0000313" key="3">
    <source>
        <dbReference type="Proteomes" id="UP000807769"/>
    </source>
</evidence>
<proteinExistence type="predicted"/>
<gene>
    <name evidence="1" type="ORF">BJ212DRAFT_1202370</name>
    <name evidence="2" type="ORF">BJ212DRAFT_1204510</name>
</gene>
<dbReference type="EMBL" id="JABBWG010000003">
    <property type="protein sequence ID" value="KAG1824734.1"/>
    <property type="molecule type" value="Genomic_DNA"/>
</dbReference>
<evidence type="ECO:0000313" key="2">
    <source>
        <dbReference type="EMBL" id="KAG1824734.1"/>
    </source>
</evidence>
<dbReference type="Pfam" id="PF20414">
    <property type="entry name" value="DUF6698"/>
    <property type="match status" value="1"/>
</dbReference>
<dbReference type="InterPro" id="IPR046521">
    <property type="entry name" value="DUF6698"/>
</dbReference>
<dbReference type="AlphaFoldDB" id="A0A9P7ELA1"/>
<reference evidence="2" key="1">
    <citation type="journal article" date="2020" name="New Phytol.">
        <title>Comparative genomics reveals dynamic genome evolution in host specialist ectomycorrhizal fungi.</title>
        <authorList>
            <person name="Lofgren L.A."/>
            <person name="Nguyen N.H."/>
            <person name="Vilgalys R."/>
            <person name="Ruytinx J."/>
            <person name="Liao H.L."/>
            <person name="Branco S."/>
            <person name="Kuo A."/>
            <person name="LaButti K."/>
            <person name="Lipzen A."/>
            <person name="Andreopoulos W."/>
            <person name="Pangilinan J."/>
            <person name="Riley R."/>
            <person name="Hundley H."/>
            <person name="Na H."/>
            <person name="Barry K."/>
            <person name="Grigoriev I.V."/>
            <person name="Stajich J.E."/>
            <person name="Kennedy P.G."/>
        </authorList>
    </citation>
    <scope>NUCLEOTIDE SEQUENCE</scope>
    <source>
        <strain evidence="2">MN1</strain>
    </source>
</reference>
<dbReference type="OrthoDB" id="3220614at2759"/>
<dbReference type="GeneID" id="64623112"/>
<comment type="caution">
    <text evidence="2">The sequence shown here is derived from an EMBL/GenBank/DDBJ whole genome shotgun (WGS) entry which is preliminary data.</text>
</comment>
<dbReference type="RefSeq" id="XP_041185792.1">
    <property type="nucleotide sequence ID" value="XM_041329095.1"/>
</dbReference>
<sequence>IHPAIYDGSGSHTHMGINHPILAHFLCPVRELKRFSEDADKAFKDMQCGKINLTASTLPAFLWAGDPPGEDYDNDNMFEGMFDGYLLEQVGIF</sequence>
<evidence type="ECO:0000313" key="1">
    <source>
        <dbReference type="EMBL" id="KAG1799963.1"/>
    </source>
</evidence>
<organism evidence="2 3">
    <name type="scientific">Suillus subaureus</name>
    <dbReference type="NCBI Taxonomy" id="48587"/>
    <lineage>
        <taxon>Eukaryota</taxon>
        <taxon>Fungi</taxon>
        <taxon>Dikarya</taxon>
        <taxon>Basidiomycota</taxon>
        <taxon>Agaricomycotina</taxon>
        <taxon>Agaricomycetes</taxon>
        <taxon>Agaricomycetidae</taxon>
        <taxon>Boletales</taxon>
        <taxon>Suillineae</taxon>
        <taxon>Suillaceae</taxon>
        <taxon>Suillus</taxon>
    </lineage>
</organism>
<feature type="non-terminal residue" evidence="2">
    <location>
        <position position="1"/>
    </location>
</feature>
<protein>
    <submittedName>
        <fullName evidence="2">Uncharacterized protein</fullName>
    </submittedName>
</protein>
<accession>A0A9P7ELA1</accession>
<name>A0A9P7ELA1_9AGAM</name>